<protein>
    <submittedName>
        <fullName evidence="1">Uncharacterized protein</fullName>
    </submittedName>
</protein>
<sequence>MKANARLMAPGVRGQLDEFVGQTKQVAMGEQQ</sequence>
<name>A0ABM7DR35_9GAMM</name>
<reference evidence="2" key="1">
    <citation type="submission" date="2017-03" db="EMBL/GenBank/DDBJ databases">
        <title>Full genome sequence of a non-lethal Shewanella isolate that potentiates virulence of Vibio parahaemolyticus causing acute hepatopancreatic necrosis disease (AHPND) in shrimp.</title>
        <authorList>
            <person name="Prachumwat A."/>
            <person name="Sritunyalucksana K."/>
        </authorList>
    </citation>
    <scope>NUCLEOTIDE SEQUENCE [LARGE SCALE GENOMIC DNA]</scope>
    <source>
        <strain evidence="2">TH2012</strain>
    </source>
</reference>
<organism evidence="1 2">
    <name type="scientific">Shewanella khirikhana</name>
    <dbReference type="NCBI Taxonomy" id="1965282"/>
    <lineage>
        <taxon>Bacteria</taxon>
        <taxon>Pseudomonadati</taxon>
        <taxon>Pseudomonadota</taxon>
        <taxon>Gammaproteobacteria</taxon>
        <taxon>Alteromonadales</taxon>
        <taxon>Shewanellaceae</taxon>
        <taxon>Shewanella</taxon>
    </lineage>
</organism>
<evidence type="ECO:0000313" key="2">
    <source>
        <dbReference type="Proteomes" id="UP000278437"/>
    </source>
</evidence>
<accession>A0ABM7DR35</accession>
<evidence type="ECO:0000313" key="1">
    <source>
        <dbReference type="EMBL" id="AZQ12157.1"/>
    </source>
</evidence>
<gene>
    <name evidence="1" type="ORF">STH12_03093</name>
</gene>
<keyword evidence="2" id="KW-1185">Reference proteome</keyword>
<proteinExistence type="predicted"/>
<dbReference type="EMBL" id="CP020373">
    <property type="protein sequence ID" value="AZQ12157.1"/>
    <property type="molecule type" value="Genomic_DNA"/>
</dbReference>
<dbReference type="Proteomes" id="UP000278437">
    <property type="component" value="Chromosome"/>
</dbReference>